<keyword evidence="3" id="KW-1185">Reference proteome</keyword>
<feature type="chain" id="PRO_5027580356" evidence="2">
    <location>
        <begin position="25"/>
        <end position="454"/>
    </location>
</feature>
<name>A0A6P7T949_9MOLL</name>
<dbReference type="InterPro" id="IPR013783">
    <property type="entry name" value="Ig-like_fold"/>
</dbReference>
<evidence type="ECO:0000256" key="1">
    <source>
        <dbReference type="SAM" id="MobiDB-lite"/>
    </source>
</evidence>
<accession>A0A6P7T949</accession>
<sequence>MNLLEILLLFCGFFTVLIVSGVSSQDLSIVVDPPKPSLSQSIFINCTTDVMSKKIQSFSIYRGKEEILTFDPTSRPRVQWSDESLKDHFTFFKDLKKQTTLSLQVKNPVCTDGNIYKCLLSAKNKDPKEAQERVDFYVPKNGVELTQNKATNCFNVDITCIGHAGNPPETMGWFKKTPDHNEFASIDASYITANMDFSTEDCSNTRKERLVYKPTEDERDLIIKCGFGDMTKEVTMRMPGQRPQDVTLMYKGKPEVGGELELNCTGKITEIHNYTIIFYKRTEMNTQITKIMAAVKDEKSVQLDDCTTMVTKLVTYSPTQEDKGLELMCRITGADRLSSDAMQVIDVQGLFVVPTGITPDHVPDGDGDDMDKDNEMDHDDKNTDDNMPDESTVVPEPEPEGSDEDEEPKTEGEPKEDKGAKEKPKTDTSVSENSSGMLREYCLLIFATALLVMV</sequence>
<feature type="compositionally biased region" description="Acidic residues" evidence="1">
    <location>
        <begin position="397"/>
        <end position="408"/>
    </location>
</feature>
<gene>
    <name evidence="4" type="primary">LOC115221428</name>
</gene>
<feature type="compositionally biased region" description="Basic and acidic residues" evidence="1">
    <location>
        <begin position="409"/>
        <end position="426"/>
    </location>
</feature>
<evidence type="ECO:0000313" key="3">
    <source>
        <dbReference type="Proteomes" id="UP000515154"/>
    </source>
</evidence>
<proteinExistence type="predicted"/>
<feature type="compositionally biased region" description="Basic and acidic residues" evidence="1">
    <location>
        <begin position="373"/>
        <end position="384"/>
    </location>
</feature>
<keyword evidence="2" id="KW-0732">Signal</keyword>
<dbReference type="Proteomes" id="UP000515154">
    <property type="component" value="Linkage group LG18"/>
</dbReference>
<feature type="signal peptide" evidence="2">
    <location>
        <begin position="1"/>
        <end position="24"/>
    </location>
</feature>
<dbReference type="AlphaFoldDB" id="A0A6P7T949"/>
<dbReference type="Gene3D" id="2.60.40.10">
    <property type="entry name" value="Immunoglobulins"/>
    <property type="match status" value="1"/>
</dbReference>
<feature type="compositionally biased region" description="Polar residues" evidence="1">
    <location>
        <begin position="427"/>
        <end position="436"/>
    </location>
</feature>
<feature type="region of interest" description="Disordered" evidence="1">
    <location>
        <begin position="354"/>
        <end position="436"/>
    </location>
</feature>
<dbReference type="KEGG" id="osn:115221428"/>
<organism evidence="3 4">
    <name type="scientific">Octopus sinensis</name>
    <name type="common">East Asian common octopus</name>
    <dbReference type="NCBI Taxonomy" id="2607531"/>
    <lineage>
        <taxon>Eukaryota</taxon>
        <taxon>Metazoa</taxon>
        <taxon>Spiralia</taxon>
        <taxon>Lophotrochozoa</taxon>
        <taxon>Mollusca</taxon>
        <taxon>Cephalopoda</taxon>
        <taxon>Coleoidea</taxon>
        <taxon>Octopodiformes</taxon>
        <taxon>Octopoda</taxon>
        <taxon>Incirrata</taxon>
        <taxon>Octopodidae</taxon>
        <taxon>Octopus</taxon>
    </lineage>
</organism>
<evidence type="ECO:0000256" key="2">
    <source>
        <dbReference type="SAM" id="SignalP"/>
    </source>
</evidence>
<protein>
    <submittedName>
        <fullName evidence="4">Uncharacterized protein LOC115221428 isoform X1</fullName>
    </submittedName>
</protein>
<dbReference type="RefSeq" id="XP_029647468.1">
    <property type="nucleotide sequence ID" value="XM_029791608.2"/>
</dbReference>
<evidence type="ECO:0000313" key="4">
    <source>
        <dbReference type="RefSeq" id="XP_029647468.1"/>
    </source>
</evidence>
<reference evidence="4" key="1">
    <citation type="submission" date="2025-08" db="UniProtKB">
        <authorList>
            <consortium name="RefSeq"/>
        </authorList>
    </citation>
    <scope>IDENTIFICATION</scope>
</reference>